<dbReference type="EC" id="1.17.4.1" evidence="11"/>
<comment type="catalytic activity">
    <reaction evidence="10 11">
        <text>a 2'-deoxyribonucleoside 5'-diphosphate + [thioredoxin]-disulfide + H2O = a ribonucleoside 5'-diphosphate + [thioredoxin]-dithiol</text>
        <dbReference type="Rhea" id="RHEA:23252"/>
        <dbReference type="Rhea" id="RHEA-COMP:10698"/>
        <dbReference type="Rhea" id="RHEA-COMP:10700"/>
        <dbReference type="ChEBI" id="CHEBI:15377"/>
        <dbReference type="ChEBI" id="CHEBI:29950"/>
        <dbReference type="ChEBI" id="CHEBI:50058"/>
        <dbReference type="ChEBI" id="CHEBI:57930"/>
        <dbReference type="ChEBI" id="CHEBI:73316"/>
        <dbReference type="EC" id="1.17.4.1"/>
    </reaction>
</comment>
<dbReference type="OrthoDB" id="9762933at2"/>
<evidence type="ECO:0000256" key="10">
    <source>
        <dbReference type="ARBA" id="ARBA00047754"/>
    </source>
</evidence>
<dbReference type="UniPathway" id="UPA00326"/>
<evidence type="ECO:0000256" key="11">
    <source>
        <dbReference type="RuleBase" id="RU364064"/>
    </source>
</evidence>
<keyword evidence="6 11" id="KW-0560">Oxidoreductase</keyword>
<evidence type="ECO:0000256" key="9">
    <source>
        <dbReference type="ARBA" id="ARBA00023285"/>
    </source>
</evidence>
<evidence type="ECO:0000256" key="4">
    <source>
        <dbReference type="ARBA" id="ARBA00022634"/>
    </source>
</evidence>
<reference evidence="14 15" key="1">
    <citation type="journal article" date="2015" name="Sci. Rep.">
        <title>A comparative genomics and reductive dehalogenase gene transcription study of two chloroethene-respiring bacteria, Dehalococcoides mccartyi strains MB and 11a.</title>
        <authorList>
            <person name="Low A."/>
            <person name="Shen Z."/>
            <person name="Cheng D."/>
            <person name="Rogers M.J."/>
            <person name="Lee P.K."/>
            <person name="He J."/>
        </authorList>
    </citation>
    <scope>NUCLEOTIDE SEQUENCE [LARGE SCALE GENOMIC DNA]</scope>
    <source>
        <strain evidence="14 15">MB</strain>
    </source>
</reference>
<evidence type="ECO:0000256" key="6">
    <source>
        <dbReference type="ARBA" id="ARBA00023002"/>
    </source>
</evidence>
<evidence type="ECO:0000313" key="15">
    <source>
        <dbReference type="Proteomes" id="UP000053577"/>
    </source>
</evidence>
<dbReference type="InterPro" id="IPR008926">
    <property type="entry name" value="RNR_R1-su_N"/>
</dbReference>
<keyword evidence="8" id="KW-1015">Disulfide bond</keyword>
<accession>A0A0V8M3H2</accession>
<keyword evidence="3 11" id="KW-0846">Cobalamin</keyword>
<keyword evidence="5 11" id="KW-0547">Nucleotide-binding</keyword>
<dbReference type="GO" id="GO:0031419">
    <property type="term" value="F:cobalamin binding"/>
    <property type="evidence" value="ECO:0007669"/>
    <property type="project" value="UniProtKB-KW"/>
</dbReference>
<dbReference type="PANTHER" id="PTHR43371">
    <property type="entry name" value="VITAMIN B12-DEPENDENT RIBONUCLEOTIDE REDUCTASE"/>
    <property type="match status" value="1"/>
</dbReference>
<dbReference type="CDD" id="cd02888">
    <property type="entry name" value="RNR_II_dimer"/>
    <property type="match status" value="1"/>
</dbReference>
<evidence type="ECO:0000256" key="1">
    <source>
        <dbReference type="ARBA" id="ARBA00001922"/>
    </source>
</evidence>
<dbReference type="Gene3D" id="3.20.70.20">
    <property type="match status" value="1"/>
</dbReference>
<dbReference type="PANTHER" id="PTHR43371:SF1">
    <property type="entry name" value="RIBONUCLEOSIDE-DIPHOSPHATE REDUCTASE"/>
    <property type="match status" value="1"/>
</dbReference>
<dbReference type="EMBL" id="JGYD01000011">
    <property type="protein sequence ID" value="KSV18322.1"/>
    <property type="molecule type" value="Genomic_DNA"/>
</dbReference>
<keyword evidence="9 11" id="KW-0170">Cobalt</keyword>
<dbReference type="SUPFAM" id="SSF51998">
    <property type="entry name" value="PFL-like glycyl radical enzymes"/>
    <property type="match status" value="1"/>
</dbReference>
<dbReference type="GO" id="GO:0071897">
    <property type="term" value="P:DNA biosynthetic process"/>
    <property type="evidence" value="ECO:0007669"/>
    <property type="project" value="UniProtKB-KW"/>
</dbReference>
<evidence type="ECO:0000256" key="8">
    <source>
        <dbReference type="ARBA" id="ARBA00023157"/>
    </source>
</evidence>
<comment type="similarity">
    <text evidence="2 11">Belongs to the ribonucleoside diphosphate reductase class-2 family.</text>
</comment>
<protein>
    <recommendedName>
        <fullName evidence="11">Vitamin B12-dependent ribonucleotide reductase</fullName>
        <ecNumber evidence="11">1.17.4.1</ecNumber>
    </recommendedName>
</protein>
<dbReference type="InterPro" id="IPR050862">
    <property type="entry name" value="RdRp_reductase_class-2"/>
</dbReference>
<comment type="caution">
    <text evidence="14">The sequence shown here is derived from an EMBL/GenBank/DDBJ whole genome shotgun (WGS) entry which is preliminary data.</text>
</comment>
<dbReference type="GO" id="GO:0009263">
    <property type="term" value="P:deoxyribonucleotide biosynthetic process"/>
    <property type="evidence" value="ECO:0007669"/>
    <property type="project" value="UniProtKB-KW"/>
</dbReference>
<dbReference type="GO" id="GO:0005524">
    <property type="term" value="F:ATP binding"/>
    <property type="evidence" value="ECO:0007669"/>
    <property type="project" value="InterPro"/>
</dbReference>
<evidence type="ECO:0000259" key="12">
    <source>
        <dbReference type="Pfam" id="PF00317"/>
    </source>
</evidence>
<dbReference type="InterPro" id="IPR013344">
    <property type="entry name" value="RNR_NrdJ/NrdZ"/>
</dbReference>
<comment type="cofactor">
    <cofactor evidence="1 11">
        <name>adenosylcob(III)alamin</name>
        <dbReference type="ChEBI" id="CHEBI:18408"/>
    </cofactor>
</comment>
<keyword evidence="7" id="KW-0215">Deoxyribonucleotide synthesis</keyword>
<feature type="domain" description="Ribonucleotide reductase large subunit N-terminal" evidence="12">
    <location>
        <begin position="1"/>
        <end position="83"/>
    </location>
</feature>
<name>A0A0V8M3H2_9CHLR</name>
<dbReference type="AlphaFoldDB" id="A0A0V8M3H2"/>
<sequence length="585" mass="63699">MKLSQNARIVLEKRYLKRDGDGNIAESPEDMFRRVADTVAAAENAYNPPGKAACMADEFYGMMTGFEFLPNSPTLLNAGRELGLLSSCFVLSVADSVAGVAKAIGEAMIIHQYGGGTGFAFDAIRPEDDPVKSGHKVAGGPVRLVGVFSEAANYIKQAGVRCGCNSASLPVNHPDILKFIRAKDEGSHSANFGINIALTDDFIRKVRRGEDYELVNPHTGRVSGSLSAAEVFYRIARSSWETGDPGIMFIDRINKDNPTPRLGEFITTDPCGGQPLLPYESATLGTINLSGMLLKEGNCCRVDYPRLGGLIAKAIRFLDDVLEVNRYPSAEVEKAAKATRKIGLGFMGFAEMLIKLGIRYDSAEAVSAADELMAFVKEAACQATEELALERGAFPAFAGSIYAQKGAKPRRNATCLTFTNTGTTSIIADTSVGIHPIYSLVMVRNILDGQRLLDINHAFEETARERGFFSPALIEKLLTGESPCNCPEIPEDYRRLLVTARDIQPEWCIRVQAAFQKYTDNAISQTVNFPADASVEDIADLFLKAHELGLKGVTAYRDSSRELQVLCTGADCRDIARKYFEDCCV</sequence>
<dbReference type="Proteomes" id="UP000053577">
    <property type="component" value="Unassembled WGS sequence"/>
</dbReference>
<dbReference type="NCBIfam" id="TIGR02504">
    <property type="entry name" value="NrdJ_Z"/>
    <property type="match status" value="1"/>
</dbReference>
<evidence type="ECO:0000256" key="5">
    <source>
        <dbReference type="ARBA" id="ARBA00022741"/>
    </source>
</evidence>
<organism evidence="14 15">
    <name type="scientific">Dehalococcoides mccartyi</name>
    <dbReference type="NCBI Taxonomy" id="61435"/>
    <lineage>
        <taxon>Bacteria</taxon>
        <taxon>Bacillati</taxon>
        <taxon>Chloroflexota</taxon>
        <taxon>Dehalococcoidia</taxon>
        <taxon>Dehalococcoidales</taxon>
        <taxon>Dehalococcoidaceae</taxon>
        <taxon>Dehalococcoides</taxon>
    </lineage>
</organism>
<dbReference type="PATRIC" id="fig|61435.5.peg.514"/>
<dbReference type="InterPro" id="IPR000788">
    <property type="entry name" value="RNR_lg_C"/>
</dbReference>
<evidence type="ECO:0000259" key="13">
    <source>
        <dbReference type="Pfam" id="PF02867"/>
    </source>
</evidence>
<evidence type="ECO:0000313" key="14">
    <source>
        <dbReference type="EMBL" id="KSV18322.1"/>
    </source>
</evidence>
<evidence type="ECO:0000256" key="3">
    <source>
        <dbReference type="ARBA" id="ARBA00022628"/>
    </source>
</evidence>
<dbReference type="RefSeq" id="WP_058292272.1">
    <property type="nucleotide sequence ID" value="NZ_JGYD01000011.1"/>
</dbReference>
<dbReference type="Pfam" id="PF00317">
    <property type="entry name" value="Ribonuc_red_lgN"/>
    <property type="match status" value="1"/>
</dbReference>
<dbReference type="Pfam" id="PF02867">
    <property type="entry name" value="Ribonuc_red_lgC"/>
    <property type="match status" value="1"/>
</dbReference>
<dbReference type="PRINTS" id="PR01183">
    <property type="entry name" value="RIBORDTASEM1"/>
</dbReference>
<keyword evidence="4 11" id="KW-0237">DNA synthesis</keyword>
<feature type="domain" description="Ribonucleotide reductase large subunit C-terminal" evidence="13">
    <location>
        <begin position="86"/>
        <end position="556"/>
    </location>
</feature>
<dbReference type="InterPro" id="IPR013509">
    <property type="entry name" value="RNR_lsu_N"/>
</dbReference>
<evidence type="ECO:0000256" key="7">
    <source>
        <dbReference type="ARBA" id="ARBA00023116"/>
    </source>
</evidence>
<dbReference type="GO" id="GO:0004748">
    <property type="term" value="F:ribonucleoside-diphosphate reductase activity, thioredoxin disulfide as acceptor"/>
    <property type="evidence" value="ECO:0007669"/>
    <property type="project" value="UniProtKB-EC"/>
</dbReference>
<dbReference type="SUPFAM" id="SSF48168">
    <property type="entry name" value="R1 subunit of ribonucleotide reductase, N-terminal domain"/>
    <property type="match status" value="1"/>
</dbReference>
<proteinExistence type="inferred from homology"/>
<comment type="function">
    <text evidence="11">Catalyzes the reduction of ribonucleotides to deoxyribonucleotides. May function to provide a pool of deoxyribonucleotide precursors for DNA repair during oxygen limitation and/or for immediate growth after restoration of oxygen.</text>
</comment>
<gene>
    <name evidence="14" type="ORF">DA01_02540</name>
</gene>
<evidence type="ECO:0000256" key="2">
    <source>
        <dbReference type="ARBA" id="ARBA00007405"/>
    </source>
</evidence>